<proteinExistence type="predicted"/>
<keyword evidence="3" id="KW-1185">Reference proteome</keyword>
<organism evidence="2 3">
    <name type="scientific">Corchorus capsularis</name>
    <name type="common">Jute</name>
    <dbReference type="NCBI Taxonomy" id="210143"/>
    <lineage>
        <taxon>Eukaryota</taxon>
        <taxon>Viridiplantae</taxon>
        <taxon>Streptophyta</taxon>
        <taxon>Embryophyta</taxon>
        <taxon>Tracheophyta</taxon>
        <taxon>Spermatophyta</taxon>
        <taxon>Magnoliopsida</taxon>
        <taxon>eudicotyledons</taxon>
        <taxon>Gunneridae</taxon>
        <taxon>Pentapetalae</taxon>
        <taxon>rosids</taxon>
        <taxon>malvids</taxon>
        <taxon>Malvales</taxon>
        <taxon>Malvaceae</taxon>
        <taxon>Grewioideae</taxon>
        <taxon>Apeibeae</taxon>
        <taxon>Corchorus</taxon>
    </lineage>
</organism>
<sequence length="20" mass="2094">MAPDSHTAKTGKGNPFKGFC</sequence>
<evidence type="ECO:0000256" key="1">
    <source>
        <dbReference type="SAM" id="MobiDB-lite"/>
    </source>
</evidence>
<name>A0A1R3I8N4_COCAP</name>
<feature type="region of interest" description="Disordered" evidence="1">
    <location>
        <begin position="1"/>
        <end position="20"/>
    </location>
</feature>
<reference evidence="2 3" key="1">
    <citation type="submission" date="2013-09" db="EMBL/GenBank/DDBJ databases">
        <title>Corchorus capsularis genome sequencing.</title>
        <authorList>
            <person name="Alam M."/>
            <person name="Haque M.S."/>
            <person name="Islam M.S."/>
            <person name="Emdad E.M."/>
            <person name="Islam M.M."/>
            <person name="Ahmed B."/>
            <person name="Halim A."/>
            <person name="Hossen Q.M.M."/>
            <person name="Hossain M.Z."/>
            <person name="Ahmed R."/>
            <person name="Khan M.M."/>
            <person name="Islam R."/>
            <person name="Rashid M.M."/>
            <person name="Khan S.A."/>
            <person name="Rahman M.S."/>
            <person name="Alam M."/>
        </authorList>
    </citation>
    <scope>NUCLEOTIDE SEQUENCE [LARGE SCALE GENOMIC DNA]</scope>
    <source>
        <strain evidence="3">cv. CVL-1</strain>
        <tissue evidence="2">Whole seedling</tissue>
    </source>
</reference>
<dbReference type="EMBL" id="AWWV01010508">
    <property type="protein sequence ID" value="OMO78919.1"/>
    <property type="molecule type" value="Genomic_DNA"/>
</dbReference>
<evidence type="ECO:0000313" key="3">
    <source>
        <dbReference type="Proteomes" id="UP000188268"/>
    </source>
</evidence>
<comment type="caution">
    <text evidence="2">The sequence shown here is derived from an EMBL/GenBank/DDBJ whole genome shotgun (WGS) entry which is preliminary data.</text>
</comment>
<protein>
    <submittedName>
        <fullName evidence="2">Uncharacterized protein</fullName>
    </submittedName>
</protein>
<dbReference type="Gramene" id="OMO78919">
    <property type="protein sequence ID" value="OMO78919"/>
    <property type="gene ID" value="CCACVL1_14016"/>
</dbReference>
<gene>
    <name evidence="2" type="ORF">CCACVL1_14016</name>
</gene>
<accession>A0A1R3I8N4</accession>
<evidence type="ECO:0000313" key="2">
    <source>
        <dbReference type="EMBL" id="OMO78919.1"/>
    </source>
</evidence>
<dbReference type="Proteomes" id="UP000188268">
    <property type="component" value="Unassembled WGS sequence"/>
</dbReference>
<dbReference type="AlphaFoldDB" id="A0A1R3I8N4"/>